<comment type="caution">
    <text evidence="2">The sequence shown here is derived from an EMBL/GenBank/DDBJ whole genome shotgun (WGS) entry which is preliminary data.</text>
</comment>
<dbReference type="EMBL" id="JACERG010000015">
    <property type="protein sequence ID" value="MBA5223811.1"/>
    <property type="molecule type" value="Genomic_DNA"/>
</dbReference>
<gene>
    <name evidence="2" type="ORF">H1X69_20640</name>
</gene>
<proteinExistence type="predicted"/>
<evidence type="ECO:0000256" key="1">
    <source>
        <dbReference type="SAM" id="MobiDB-lite"/>
    </source>
</evidence>
<dbReference type="NCBIfam" id="TIGR04267">
    <property type="entry name" value="mod_HExxH"/>
    <property type="match status" value="1"/>
</dbReference>
<protein>
    <submittedName>
        <fullName evidence="2">HEXXH motif domain-containing protein</fullName>
    </submittedName>
</protein>
<reference evidence="2 3" key="1">
    <citation type="submission" date="2020-07" db="EMBL/GenBank/DDBJ databases">
        <title>Differential regulation of undecylprodigiosin biosynthesis in the yeast-scavenging Streptomyces strain MBK6.</title>
        <authorList>
            <person name="Baral B."/>
            <person name="Siitonen V."/>
            <person name="Laughlin M."/>
            <person name="Yamada K."/>
            <person name="Ilomaeki M."/>
            <person name="Metsae-Ketelae M."/>
            <person name="Niemi J."/>
        </authorList>
    </citation>
    <scope>NUCLEOTIDE SEQUENCE [LARGE SCALE GENOMIC DNA]</scope>
    <source>
        <strain evidence="2 3">MBK6</strain>
    </source>
</reference>
<evidence type="ECO:0000313" key="3">
    <source>
        <dbReference type="Proteomes" id="UP000587608"/>
    </source>
</evidence>
<dbReference type="AlphaFoldDB" id="A0A7W2HW49"/>
<sequence length="502" mass="53620">MSVPRTLRMAAEDFAALAGCHPTAPALAVLRDGQVSRRLLMLKGVADTARRKVPALWEETGAAEGWELCTRARVTDVAAYERVLLHPHLGVWLARCLRALTGVGPAAGLAPDLSRLRALGAVAALRAGLRPHLTLRAPDGLLWLPTFGTVRVPPDTEAVRLDGWKVELPGRTLALGVPRDEWSATVGPLLAPRTVDIAASGTAPPLSVVVEDNDVYRDVHGHPVQGRQTSRQLAAWRHAVKEAWQLLTDTVPDRAAACAGLWSALVPLRPSSDQHGLSSSTREAYGAVAVASESDPARLAEAVLHETAHIALAALVDLVDLVDPHDRTRHTVGWRPDPRPVAAVLTGIYAHLAVLEFWRRRARNTRGAEAREAGARLHRHGAHVAEALAMLAGHPALTTPGAVFLRHMVDEAERCGFRPDGCRAIHPGGGPSRASLVRATPGDPAAPEGTRYTSLPSQVEAGHDGAAGADEKASAIETRRGAWGQSTAEWCRESETNTHYCA</sequence>
<accession>A0A7W2HW49</accession>
<name>A0A7W2HW49_9ACTN</name>
<organism evidence="2 3">
    <name type="scientific">Streptomyces griseoaurantiacus</name>
    <dbReference type="NCBI Taxonomy" id="68213"/>
    <lineage>
        <taxon>Bacteria</taxon>
        <taxon>Bacillati</taxon>
        <taxon>Actinomycetota</taxon>
        <taxon>Actinomycetes</taxon>
        <taxon>Kitasatosporales</taxon>
        <taxon>Streptomycetaceae</taxon>
        <taxon>Streptomyces</taxon>
        <taxon>Streptomyces aurantiacus group</taxon>
    </lineage>
</organism>
<dbReference type="RefSeq" id="WP_191853627.1">
    <property type="nucleotide sequence ID" value="NZ_CP108324.1"/>
</dbReference>
<dbReference type="InterPro" id="IPR026337">
    <property type="entry name" value="AKG_HExxH"/>
</dbReference>
<dbReference type="Proteomes" id="UP000587608">
    <property type="component" value="Unassembled WGS sequence"/>
</dbReference>
<evidence type="ECO:0000313" key="2">
    <source>
        <dbReference type="EMBL" id="MBA5223811.1"/>
    </source>
</evidence>
<feature type="region of interest" description="Disordered" evidence="1">
    <location>
        <begin position="427"/>
        <end position="468"/>
    </location>
</feature>